<name>A0A367QW88_9NOSO</name>
<keyword evidence="2" id="KW-1185">Reference proteome</keyword>
<evidence type="ECO:0000313" key="1">
    <source>
        <dbReference type="EMBL" id="RCJ27961.1"/>
    </source>
</evidence>
<accession>A0A367QW88</accession>
<proteinExistence type="predicted"/>
<comment type="caution">
    <text evidence="1">The sequence shown here is derived from an EMBL/GenBank/DDBJ whole genome shotgun (WGS) entry which is preliminary data.</text>
</comment>
<gene>
    <name evidence="1" type="ORF">A6770_24740</name>
</gene>
<evidence type="ECO:0008006" key="3">
    <source>
        <dbReference type="Google" id="ProtNLM"/>
    </source>
</evidence>
<dbReference type="Proteomes" id="UP000252107">
    <property type="component" value="Unassembled WGS sequence"/>
</dbReference>
<organism evidence="1 2">
    <name type="scientific">Nostoc minutum NIES-26</name>
    <dbReference type="NCBI Taxonomy" id="1844469"/>
    <lineage>
        <taxon>Bacteria</taxon>
        <taxon>Bacillati</taxon>
        <taxon>Cyanobacteriota</taxon>
        <taxon>Cyanophyceae</taxon>
        <taxon>Nostocales</taxon>
        <taxon>Nostocaceae</taxon>
        <taxon>Nostoc</taxon>
    </lineage>
</organism>
<sequence>MHEVAVYKFPSFPSPSKKEPVKQITIELELDKAGEQITVELALDEAKRLDNYCNQTGKVAKDVIRELIQGITLTY</sequence>
<reference evidence="1" key="1">
    <citation type="submission" date="2016-04" db="EMBL/GenBank/DDBJ databases">
        <authorList>
            <person name="Tabuchi Yagui T.R."/>
        </authorList>
    </citation>
    <scope>NUCLEOTIDE SEQUENCE [LARGE SCALE GENOMIC DNA]</scope>
    <source>
        <strain evidence="1">NIES-26</strain>
    </source>
</reference>
<protein>
    <recommendedName>
        <fullName evidence="3">CopG family transcriptional regulator</fullName>
    </recommendedName>
</protein>
<dbReference type="AlphaFoldDB" id="A0A367QW88"/>
<dbReference type="EMBL" id="LXQD01000301">
    <property type="protein sequence ID" value="RCJ27961.1"/>
    <property type="molecule type" value="Genomic_DNA"/>
</dbReference>
<evidence type="ECO:0000313" key="2">
    <source>
        <dbReference type="Proteomes" id="UP000252107"/>
    </source>
</evidence>